<gene>
    <name evidence="6" type="ORF">O3P69_002817</name>
</gene>
<feature type="compositionally biased region" description="Basic and acidic residues" evidence="3">
    <location>
        <begin position="1"/>
        <end position="33"/>
    </location>
</feature>
<dbReference type="InterPro" id="IPR035676">
    <property type="entry name" value="SHC_SH2"/>
</dbReference>
<dbReference type="PRINTS" id="PR00401">
    <property type="entry name" value="SH2DOMAIN"/>
</dbReference>
<feature type="region of interest" description="Disordered" evidence="3">
    <location>
        <begin position="583"/>
        <end position="671"/>
    </location>
</feature>
<dbReference type="PANTHER" id="PTHR10337">
    <property type="entry name" value="SHC TRANSFORMING PROTEIN"/>
    <property type="match status" value="1"/>
</dbReference>
<dbReference type="InterPro" id="IPR006019">
    <property type="entry name" value="PID_Shc-like"/>
</dbReference>
<feature type="domain" description="PID" evidence="4">
    <location>
        <begin position="416"/>
        <end position="577"/>
    </location>
</feature>
<evidence type="ECO:0000313" key="6">
    <source>
        <dbReference type="EMBL" id="KAK8401304.1"/>
    </source>
</evidence>
<dbReference type="InterPro" id="IPR011993">
    <property type="entry name" value="PH-like_dom_sf"/>
</dbReference>
<dbReference type="InterPro" id="IPR051235">
    <property type="entry name" value="CEP152/SHC-Transforming"/>
</dbReference>
<feature type="region of interest" description="Disordered" evidence="3">
    <location>
        <begin position="1"/>
        <end position="117"/>
    </location>
</feature>
<feature type="domain" description="SH2" evidence="5">
    <location>
        <begin position="775"/>
        <end position="866"/>
    </location>
</feature>
<keyword evidence="7" id="KW-1185">Reference proteome</keyword>
<organism evidence="6 7">
    <name type="scientific">Scylla paramamosain</name>
    <name type="common">Mud crab</name>
    <dbReference type="NCBI Taxonomy" id="85552"/>
    <lineage>
        <taxon>Eukaryota</taxon>
        <taxon>Metazoa</taxon>
        <taxon>Ecdysozoa</taxon>
        <taxon>Arthropoda</taxon>
        <taxon>Crustacea</taxon>
        <taxon>Multicrustacea</taxon>
        <taxon>Malacostraca</taxon>
        <taxon>Eumalacostraca</taxon>
        <taxon>Eucarida</taxon>
        <taxon>Decapoda</taxon>
        <taxon>Pleocyemata</taxon>
        <taxon>Brachyura</taxon>
        <taxon>Eubrachyura</taxon>
        <taxon>Portunoidea</taxon>
        <taxon>Portunidae</taxon>
        <taxon>Portuninae</taxon>
        <taxon>Scylla</taxon>
    </lineage>
</organism>
<feature type="compositionally biased region" description="Low complexity" evidence="3">
    <location>
        <begin position="355"/>
        <end position="381"/>
    </location>
</feature>
<dbReference type="CDD" id="cd09925">
    <property type="entry name" value="SH2_SHC"/>
    <property type="match status" value="1"/>
</dbReference>
<dbReference type="InterPro" id="IPR006020">
    <property type="entry name" value="PTB/PI_dom"/>
</dbReference>
<dbReference type="Pfam" id="PF00640">
    <property type="entry name" value="PID"/>
    <property type="match status" value="1"/>
</dbReference>
<dbReference type="PROSITE" id="PS50001">
    <property type="entry name" value="SH2"/>
    <property type="match status" value="1"/>
</dbReference>
<keyword evidence="1 2" id="KW-0727">SH2 domain</keyword>
<evidence type="ECO:0000259" key="4">
    <source>
        <dbReference type="PROSITE" id="PS01179"/>
    </source>
</evidence>
<sequence>MDEEKRENKEDKNRENKNKEEEEGKYVKEEKNKGKGVVCGGVDSPSASRLHCVSQGGSEPPGTSTPSSLSLALSSPTATPTTTTTTSSSGGGAATFTTSSSSAAVSGSGGGGKASPLSLTSLKAAWRSLIGVGGSRLPHLERPDVGASEPHDYRYTHFPNKRHHKDTSFDETHIHLTPAARTYTHPHRSPVPPPPHSHTPPPRPQVPEATLTLAKCLRKHREKQQARALTRKSKSDNALQKVGVHLKSHSDQNLHKVWLASGGGRTNSVFSTVQLSGGSGDSCSSSGGKRSGRHHRSKSLERQQGARVHPAPPSLHPRHTRSLERNHKFRVDLRPPGPLRDEPPEHPAPAPPTLTPTHVPWAPDAVEGVSVHGQQQQVQQGWAGGMEGGHAAGGGGSFINKPARGWLHPDHQLADDGVCYGVRYIGCLEVNTSMKSLNFDTRSLIAKECISKVCEAAGLKTADRKRKVVKTISRILGERPVMEHAGSNVNLTITSTALNLTNLESGRTIACHDMPNISFASGGDPDTLDFIAYVAKDSRYGRACFVLECGGGLAQDVITTIGQAFELRFKEYLKRTPSVQYTSVKSDKSGINGEGGITWGRDDPEYYNDLPGKVPPDLPPPPVPPLPQYSASESKRSVLSSPTPTPAPSASSSSSPVPAATQPLANSHQTLSSKVSDNLIDLSCEGTAPGPLRSEPEYVNDAVIRQKQLMDQRDPFDMQPFIMQLSQLSGGVAPSASGAAAAAVGGTGTVTSGAVGMTNKPLPLNQRLQLQREPWFHGAISRKEAEMLLRQDGDFLVRESQGTVGQYVLTGMQNNTKKHLLLVDPEGVVRTKSRTFDSVSHLIIYHRDYELPIVSAESALLLRNPVLRHPR</sequence>
<feature type="compositionally biased region" description="Basic and acidic residues" evidence="3">
    <location>
        <begin position="321"/>
        <end position="345"/>
    </location>
</feature>
<dbReference type="InterPro" id="IPR000980">
    <property type="entry name" value="SH2"/>
</dbReference>
<feature type="region of interest" description="Disordered" evidence="3">
    <location>
        <begin position="183"/>
        <end position="207"/>
    </location>
</feature>
<dbReference type="PRINTS" id="PR00629">
    <property type="entry name" value="SHCPIDOMAIN"/>
</dbReference>
<dbReference type="Gene3D" id="2.30.29.30">
    <property type="entry name" value="Pleckstrin-homology domain (PH domain)/Phosphotyrosine-binding domain (PTB)"/>
    <property type="match status" value="1"/>
</dbReference>
<dbReference type="FunFam" id="3.30.505.10:FF:000005">
    <property type="entry name" value="SHC-transforming protein 1 isoform 3"/>
    <property type="match status" value="1"/>
</dbReference>
<name>A0AAW0UNU8_SCYPA</name>
<protein>
    <recommendedName>
        <fullName evidence="8">SHC-transforming protein 1</fullName>
    </recommendedName>
</protein>
<dbReference type="InterPro" id="IPR036860">
    <property type="entry name" value="SH2_dom_sf"/>
</dbReference>
<dbReference type="FunFam" id="2.30.29.30:FF:000377">
    <property type="entry name" value="Shc transforming protein"/>
    <property type="match status" value="1"/>
</dbReference>
<evidence type="ECO:0000313" key="7">
    <source>
        <dbReference type="Proteomes" id="UP001487740"/>
    </source>
</evidence>
<dbReference type="GO" id="GO:0005886">
    <property type="term" value="C:plasma membrane"/>
    <property type="evidence" value="ECO:0007669"/>
    <property type="project" value="TreeGrafter"/>
</dbReference>
<dbReference type="SMART" id="SM00252">
    <property type="entry name" value="SH2"/>
    <property type="match status" value="1"/>
</dbReference>
<dbReference type="SUPFAM" id="SSF50729">
    <property type="entry name" value="PH domain-like"/>
    <property type="match status" value="1"/>
</dbReference>
<evidence type="ECO:0000256" key="3">
    <source>
        <dbReference type="SAM" id="MobiDB-lite"/>
    </source>
</evidence>
<proteinExistence type="predicted"/>
<feature type="compositionally biased region" description="Low complexity" evidence="3">
    <location>
        <begin position="56"/>
        <end position="106"/>
    </location>
</feature>
<dbReference type="EMBL" id="JARAKH010000009">
    <property type="protein sequence ID" value="KAK8401304.1"/>
    <property type="molecule type" value="Genomic_DNA"/>
</dbReference>
<feature type="compositionally biased region" description="Pro residues" evidence="3">
    <location>
        <begin position="613"/>
        <end position="627"/>
    </location>
</feature>
<dbReference type="GO" id="GO:0030971">
    <property type="term" value="F:receptor tyrosine kinase binding"/>
    <property type="evidence" value="ECO:0007669"/>
    <property type="project" value="TreeGrafter"/>
</dbReference>
<accession>A0AAW0UNU8</accession>
<evidence type="ECO:0000256" key="1">
    <source>
        <dbReference type="ARBA" id="ARBA00022999"/>
    </source>
</evidence>
<dbReference type="PROSITE" id="PS01179">
    <property type="entry name" value="PID"/>
    <property type="match status" value="1"/>
</dbReference>
<feature type="region of interest" description="Disordered" evidence="3">
    <location>
        <begin position="270"/>
        <end position="397"/>
    </location>
</feature>
<dbReference type="PANTHER" id="PTHR10337:SF11">
    <property type="entry name" value="DSHC PROTEIN"/>
    <property type="match status" value="1"/>
</dbReference>
<dbReference type="GO" id="GO:0007169">
    <property type="term" value="P:cell surface receptor protein tyrosine kinase signaling pathway"/>
    <property type="evidence" value="ECO:0007669"/>
    <property type="project" value="TreeGrafter"/>
</dbReference>
<dbReference type="CDD" id="cd01209">
    <property type="entry name" value="PTB_Shc"/>
    <property type="match status" value="1"/>
</dbReference>
<dbReference type="SMART" id="SM00462">
    <property type="entry name" value="PTB"/>
    <property type="match status" value="1"/>
</dbReference>
<dbReference type="GO" id="GO:0035556">
    <property type="term" value="P:intracellular signal transduction"/>
    <property type="evidence" value="ECO:0007669"/>
    <property type="project" value="InterPro"/>
</dbReference>
<feature type="compositionally biased region" description="Low complexity" evidence="3">
    <location>
        <begin position="648"/>
        <end position="661"/>
    </location>
</feature>
<reference evidence="6 7" key="1">
    <citation type="submission" date="2023-03" db="EMBL/GenBank/DDBJ databases">
        <title>High-quality genome of Scylla paramamosain provides insights in environmental adaptation.</title>
        <authorList>
            <person name="Zhang L."/>
        </authorList>
    </citation>
    <scope>NUCLEOTIDE SEQUENCE [LARGE SCALE GENOMIC DNA]</scope>
    <source>
        <strain evidence="6">LZ_2023a</strain>
        <tissue evidence="6">Muscle</tissue>
    </source>
</reference>
<dbReference type="SUPFAM" id="SSF55550">
    <property type="entry name" value="SH2 domain"/>
    <property type="match status" value="1"/>
</dbReference>
<feature type="compositionally biased region" description="Gly residues" evidence="3">
    <location>
        <begin position="382"/>
        <end position="397"/>
    </location>
</feature>
<evidence type="ECO:0000256" key="2">
    <source>
        <dbReference type="PROSITE-ProRule" id="PRU00191"/>
    </source>
</evidence>
<dbReference type="Gene3D" id="3.30.505.10">
    <property type="entry name" value="SH2 domain"/>
    <property type="match status" value="1"/>
</dbReference>
<dbReference type="AlphaFoldDB" id="A0AAW0UNU8"/>
<evidence type="ECO:0000259" key="5">
    <source>
        <dbReference type="PROSITE" id="PS50001"/>
    </source>
</evidence>
<comment type="caution">
    <text evidence="6">The sequence shown here is derived from an EMBL/GenBank/DDBJ whole genome shotgun (WGS) entry which is preliminary data.</text>
</comment>
<dbReference type="Pfam" id="PF00017">
    <property type="entry name" value="SH2"/>
    <property type="match status" value="1"/>
</dbReference>
<feature type="compositionally biased region" description="Pro residues" evidence="3">
    <location>
        <begin position="189"/>
        <end position="205"/>
    </location>
</feature>
<dbReference type="Proteomes" id="UP001487740">
    <property type="component" value="Unassembled WGS sequence"/>
</dbReference>
<evidence type="ECO:0008006" key="8">
    <source>
        <dbReference type="Google" id="ProtNLM"/>
    </source>
</evidence>